<sequence length="125" mass="12927">MPAVARVAVVLWLLCAAAAQCTGIGIRHGRSRNARNLRPNGQSPAKLTSAGDGGGGGGVGGGGLDNDIVNRLLRIVESQQQLGNNCTAGTHLNLGEGVVDRYAQVHLKCLLLYLLSITSSRVGKN</sequence>
<dbReference type="AlphaFoldDB" id="A0A2S2R9L4"/>
<reference evidence="3" key="1">
    <citation type="submission" date="2018-04" db="EMBL/GenBank/DDBJ databases">
        <title>Transcriptome assembly of Sipha flava.</title>
        <authorList>
            <person name="Scully E.D."/>
            <person name="Geib S.M."/>
            <person name="Palmer N.A."/>
            <person name="Koch K."/>
            <person name="Bradshaw J."/>
            <person name="Heng-Moss T."/>
            <person name="Sarath G."/>
        </authorList>
    </citation>
    <scope>NUCLEOTIDE SEQUENCE</scope>
</reference>
<feature type="region of interest" description="Disordered" evidence="1">
    <location>
        <begin position="32"/>
        <end position="54"/>
    </location>
</feature>
<dbReference type="OrthoDB" id="2129233at2759"/>
<proteinExistence type="predicted"/>
<organism evidence="3">
    <name type="scientific">Sipha flava</name>
    <name type="common">yellow sugarcane aphid</name>
    <dbReference type="NCBI Taxonomy" id="143950"/>
    <lineage>
        <taxon>Eukaryota</taxon>
        <taxon>Metazoa</taxon>
        <taxon>Ecdysozoa</taxon>
        <taxon>Arthropoda</taxon>
        <taxon>Hexapoda</taxon>
        <taxon>Insecta</taxon>
        <taxon>Pterygota</taxon>
        <taxon>Neoptera</taxon>
        <taxon>Paraneoptera</taxon>
        <taxon>Hemiptera</taxon>
        <taxon>Sternorrhyncha</taxon>
        <taxon>Aphidomorpha</taxon>
        <taxon>Aphidoidea</taxon>
        <taxon>Aphididae</taxon>
        <taxon>Sipha</taxon>
    </lineage>
</organism>
<accession>A0A2S2R9L4</accession>
<protein>
    <submittedName>
        <fullName evidence="3">Uncharacterized protein</fullName>
    </submittedName>
</protein>
<feature type="signal peptide" evidence="2">
    <location>
        <begin position="1"/>
        <end position="19"/>
    </location>
</feature>
<feature type="chain" id="PRO_5015702564" evidence="2">
    <location>
        <begin position="20"/>
        <end position="125"/>
    </location>
</feature>
<dbReference type="EMBL" id="GGMS01017450">
    <property type="protein sequence ID" value="MBY86653.1"/>
    <property type="molecule type" value="Transcribed_RNA"/>
</dbReference>
<evidence type="ECO:0000256" key="2">
    <source>
        <dbReference type="SAM" id="SignalP"/>
    </source>
</evidence>
<evidence type="ECO:0000256" key="1">
    <source>
        <dbReference type="SAM" id="MobiDB-lite"/>
    </source>
</evidence>
<gene>
    <name evidence="3" type="ORF">g.7995</name>
</gene>
<keyword evidence="2" id="KW-0732">Signal</keyword>
<evidence type="ECO:0000313" key="3">
    <source>
        <dbReference type="EMBL" id="MBY86653.1"/>
    </source>
</evidence>
<name>A0A2S2R9L4_9HEMI</name>